<comment type="caution">
    <text evidence="1">The sequence shown here is derived from an EMBL/GenBank/DDBJ whole genome shotgun (WGS) entry which is preliminary data.</text>
</comment>
<reference evidence="1 2" key="1">
    <citation type="submission" date="2024-07" db="EMBL/GenBank/DDBJ databases">
        <title>Enhanced genomic and transcriptomic resources for Trichinella pseudospiralis and T. spiralis underpin the discovery of pronounced molecular differences between stages and species.</title>
        <authorList>
            <person name="Pasi K.K."/>
            <person name="La Rosa G."/>
            <person name="Gomez-Morales M.A."/>
            <person name="Tosini F."/>
            <person name="Sumanam S."/>
            <person name="Young N.D."/>
            <person name="Chang B.C."/>
            <person name="Robin G.B."/>
        </authorList>
    </citation>
    <scope>NUCLEOTIDE SEQUENCE [LARGE SCALE GENOMIC DNA]</scope>
    <source>
        <strain evidence="1">ISS534</strain>
    </source>
</reference>
<keyword evidence="2" id="KW-1185">Reference proteome</keyword>
<dbReference type="EMBL" id="JBEUSY010000482">
    <property type="protein sequence ID" value="KAL1229806.1"/>
    <property type="molecule type" value="Genomic_DNA"/>
</dbReference>
<sequence>MMSLDVIQNKRLPFYRSNTKLGSLLGTDTYASRRDIWNSLVCSSKTHEVCKITNARRVDETAIPANTAMQENNSKAIAFAVFAIFEEGSGKFYGK</sequence>
<proteinExistence type="predicted"/>
<dbReference type="Proteomes" id="UP001558632">
    <property type="component" value="Unassembled WGS sequence"/>
</dbReference>
<protein>
    <submittedName>
        <fullName evidence="1">Metallophosphoesterase</fullName>
    </submittedName>
</protein>
<organism evidence="1 2">
    <name type="scientific">Trichinella spiralis</name>
    <name type="common">Trichina worm</name>
    <dbReference type="NCBI Taxonomy" id="6334"/>
    <lineage>
        <taxon>Eukaryota</taxon>
        <taxon>Metazoa</taxon>
        <taxon>Ecdysozoa</taxon>
        <taxon>Nematoda</taxon>
        <taxon>Enoplea</taxon>
        <taxon>Dorylaimia</taxon>
        <taxon>Trichinellida</taxon>
        <taxon>Trichinellidae</taxon>
        <taxon>Trichinella</taxon>
    </lineage>
</organism>
<gene>
    <name evidence="1" type="ORF">TSPI_07606</name>
</gene>
<evidence type="ECO:0000313" key="2">
    <source>
        <dbReference type="Proteomes" id="UP001558632"/>
    </source>
</evidence>
<name>A0ABR3K697_TRISP</name>
<evidence type="ECO:0000313" key="1">
    <source>
        <dbReference type="EMBL" id="KAL1229806.1"/>
    </source>
</evidence>
<accession>A0ABR3K697</accession>